<dbReference type="EMBL" id="JTDY01003254">
    <property type="protein sequence ID" value="KOB69868.1"/>
    <property type="molecule type" value="Genomic_DNA"/>
</dbReference>
<evidence type="ECO:0000313" key="8">
    <source>
        <dbReference type="Proteomes" id="UP000037510"/>
    </source>
</evidence>
<keyword evidence="3" id="KW-0808">Transferase</keyword>
<comment type="similarity">
    <text evidence="1">Belongs to the ATG10 family.</text>
</comment>
<evidence type="ECO:0000313" key="7">
    <source>
        <dbReference type="EMBL" id="KOB69868.1"/>
    </source>
</evidence>
<dbReference type="PANTHER" id="PTHR14957">
    <property type="entry name" value="UBIQUITIN-LIKE-CONJUGATING ENZYME ATG10"/>
    <property type="match status" value="1"/>
</dbReference>
<evidence type="ECO:0000256" key="4">
    <source>
        <dbReference type="ARBA" id="ARBA00022786"/>
    </source>
</evidence>
<dbReference type="STRING" id="104452.A0A0L7L2Y7"/>
<dbReference type="Gene3D" id="3.30.1460.50">
    <property type="match status" value="1"/>
</dbReference>
<dbReference type="GO" id="GO:0000045">
    <property type="term" value="P:autophagosome assembly"/>
    <property type="evidence" value="ECO:0007669"/>
    <property type="project" value="TreeGrafter"/>
</dbReference>
<accession>A0A0L7L2Y7</accession>
<dbReference type="GO" id="GO:0032446">
    <property type="term" value="P:protein modification by small protein conjugation"/>
    <property type="evidence" value="ECO:0007669"/>
    <property type="project" value="TreeGrafter"/>
</dbReference>
<dbReference type="AlphaFoldDB" id="A0A0L7L2Y7"/>
<protein>
    <recommendedName>
        <fullName evidence="2">Ubiquitin-like-conjugating enzyme ATG10</fullName>
    </recommendedName>
    <alternativeName>
        <fullName evidence="6">Autophagy-related protein 10</fullName>
    </alternativeName>
</protein>
<keyword evidence="5" id="KW-0072">Autophagy</keyword>
<evidence type="ECO:0000256" key="3">
    <source>
        <dbReference type="ARBA" id="ARBA00022679"/>
    </source>
</evidence>
<evidence type="ECO:0000256" key="2">
    <source>
        <dbReference type="ARBA" id="ARBA00021099"/>
    </source>
</evidence>
<gene>
    <name evidence="7" type="ORF">OBRU01_16325</name>
</gene>
<proteinExistence type="inferred from homology"/>
<keyword evidence="4" id="KW-0833">Ubl conjugation pathway</keyword>
<evidence type="ECO:0000256" key="6">
    <source>
        <dbReference type="ARBA" id="ARBA00029833"/>
    </source>
</evidence>
<dbReference type="Proteomes" id="UP000037510">
    <property type="component" value="Unassembled WGS sequence"/>
</dbReference>
<evidence type="ECO:0000256" key="1">
    <source>
        <dbReference type="ARBA" id="ARBA00005696"/>
    </source>
</evidence>
<dbReference type="InterPro" id="IPR007135">
    <property type="entry name" value="Atg3/Atg10"/>
</dbReference>
<reference evidence="7 8" key="1">
    <citation type="journal article" date="2015" name="Genome Biol. Evol.">
        <title>The genome of winter moth (Operophtera brumata) provides a genomic perspective on sexual dimorphism and phenology.</title>
        <authorList>
            <person name="Derks M.F."/>
            <person name="Smit S."/>
            <person name="Salis L."/>
            <person name="Schijlen E."/>
            <person name="Bossers A."/>
            <person name="Mateman C."/>
            <person name="Pijl A.S."/>
            <person name="de Ridder D."/>
            <person name="Groenen M.A."/>
            <person name="Visser M.E."/>
            <person name="Megens H.J."/>
        </authorList>
    </citation>
    <scope>NUCLEOTIDE SEQUENCE [LARGE SCALE GENOMIC DNA]</scope>
    <source>
        <strain evidence="7">WM2013NL</strain>
        <tissue evidence="7">Head and thorax</tissue>
    </source>
</reference>
<organism evidence="7 8">
    <name type="scientific">Operophtera brumata</name>
    <name type="common">Winter moth</name>
    <name type="synonym">Phalaena brumata</name>
    <dbReference type="NCBI Taxonomy" id="104452"/>
    <lineage>
        <taxon>Eukaryota</taxon>
        <taxon>Metazoa</taxon>
        <taxon>Ecdysozoa</taxon>
        <taxon>Arthropoda</taxon>
        <taxon>Hexapoda</taxon>
        <taxon>Insecta</taxon>
        <taxon>Pterygota</taxon>
        <taxon>Neoptera</taxon>
        <taxon>Endopterygota</taxon>
        <taxon>Lepidoptera</taxon>
        <taxon>Glossata</taxon>
        <taxon>Ditrysia</taxon>
        <taxon>Geometroidea</taxon>
        <taxon>Geometridae</taxon>
        <taxon>Larentiinae</taxon>
        <taxon>Operophtera</taxon>
    </lineage>
</organism>
<keyword evidence="8" id="KW-1185">Reference proteome</keyword>
<dbReference type="Pfam" id="PF03987">
    <property type="entry name" value="Autophagy_act_C"/>
    <property type="match status" value="1"/>
</dbReference>
<sequence>MDSNLSLEEFLAAAKEFVEISNILCDGWKLIENECLLKSYVQKECFIKPSKEDSLPMKAEYVMFYSLSYGVPQFSFNVWNSLGVLLTIKELRRVLFIKEPPQSDENLYSVITQQEHPIFFRPYFIVHPCRTGELLACFKGSSTNILVTFLGMIEDVIKLNLPMEYGKPSGIRKTSS</sequence>
<evidence type="ECO:0000256" key="5">
    <source>
        <dbReference type="ARBA" id="ARBA00023006"/>
    </source>
</evidence>
<comment type="caution">
    <text evidence="7">The sequence shown here is derived from an EMBL/GenBank/DDBJ whole genome shotgun (WGS) entry which is preliminary data.</text>
</comment>
<dbReference type="GO" id="GO:0000422">
    <property type="term" value="P:autophagy of mitochondrion"/>
    <property type="evidence" value="ECO:0007669"/>
    <property type="project" value="TreeGrafter"/>
</dbReference>
<dbReference type="GO" id="GO:0061651">
    <property type="term" value="F:Atg12 conjugating enzyme activity"/>
    <property type="evidence" value="ECO:0007669"/>
    <property type="project" value="TreeGrafter"/>
</dbReference>
<name>A0A0L7L2Y7_OPEBR</name>
<dbReference type="PANTHER" id="PTHR14957:SF1">
    <property type="entry name" value="UBIQUITIN-LIKE-CONJUGATING ENZYME ATG10"/>
    <property type="match status" value="1"/>
</dbReference>
<dbReference type="GO" id="GO:0005829">
    <property type="term" value="C:cytosol"/>
    <property type="evidence" value="ECO:0007669"/>
    <property type="project" value="TreeGrafter"/>
</dbReference>